<reference evidence="6" key="1">
    <citation type="submission" date="2020-08" db="EMBL/GenBank/DDBJ databases">
        <title>Genome public.</title>
        <authorList>
            <person name="Liu C."/>
            <person name="Sun Q."/>
        </authorList>
    </citation>
    <scope>NUCLEOTIDE SEQUENCE</scope>
    <source>
        <strain evidence="6">NSJ-42</strain>
    </source>
</reference>
<gene>
    <name evidence="6" type="ORF">H8R92_00820</name>
</gene>
<dbReference type="InterPro" id="IPR016195">
    <property type="entry name" value="Pol/histidinol_Pase-like"/>
</dbReference>
<dbReference type="RefSeq" id="WP_186834414.1">
    <property type="nucleotide sequence ID" value="NZ_JACOOQ010000001.1"/>
</dbReference>
<evidence type="ECO:0000256" key="4">
    <source>
        <dbReference type="ARBA" id="ARBA00022912"/>
    </source>
</evidence>
<dbReference type="SUPFAM" id="SSF89550">
    <property type="entry name" value="PHP domain-like"/>
    <property type="match status" value="1"/>
</dbReference>
<proteinExistence type="inferred from homology"/>
<sequence length="251" mass="28907">MVDMHSHIIYGIDDGSKSKEMTLEMLKLSIECGVKKIVATPHYMKGRFNVEYSEVKDKVNELRQMVSEEKLDIEIYCGQEVYYRENILEYYEEGAIGTINDSRYMLIELPMMEFDVNSVIDNLYELTLKGIIPIIAHPERYIPFIKNPSLINDFIKEGYLFQLNTGSVIGDFGKDVKRLALNYLENNVYSVVGSDAHSNVNRNTDISEAISGVLRDYKGEFGKNGQLVLEDKEIVRKSLFIKERKKLFGIF</sequence>
<dbReference type="PANTHER" id="PTHR39181">
    <property type="entry name" value="TYROSINE-PROTEIN PHOSPHATASE YWQE"/>
    <property type="match status" value="1"/>
</dbReference>
<name>A0A8I0A7H3_9CLOT</name>
<comment type="similarity">
    <text evidence="1">Belongs to the metallo-dependent hydrolases superfamily. CpsB/CapC family.</text>
</comment>
<dbReference type="EMBL" id="JACOOQ010000001">
    <property type="protein sequence ID" value="MBC5638991.1"/>
    <property type="molecule type" value="Genomic_DNA"/>
</dbReference>
<dbReference type="AlphaFoldDB" id="A0A8I0A7H3"/>
<dbReference type="EC" id="3.1.3.48" evidence="2"/>
<dbReference type="PIRSF" id="PIRSF016557">
    <property type="entry name" value="Caps_synth_CpsB"/>
    <property type="match status" value="1"/>
</dbReference>
<evidence type="ECO:0000256" key="2">
    <source>
        <dbReference type="ARBA" id="ARBA00013064"/>
    </source>
</evidence>
<evidence type="ECO:0000256" key="5">
    <source>
        <dbReference type="ARBA" id="ARBA00051722"/>
    </source>
</evidence>
<dbReference type="GO" id="GO:0004725">
    <property type="term" value="F:protein tyrosine phosphatase activity"/>
    <property type="evidence" value="ECO:0007669"/>
    <property type="project" value="UniProtKB-EC"/>
</dbReference>
<keyword evidence="7" id="KW-1185">Reference proteome</keyword>
<evidence type="ECO:0000256" key="1">
    <source>
        <dbReference type="ARBA" id="ARBA00005750"/>
    </source>
</evidence>
<evidence type="ECO:0000313" key="6">
    <source>
        <dbReference type="EMBL" id="MBC5638991.1"/>
    </source>
</evidence>
<accession>A0A8I0A7H3</accession>
<evidence type="ECO:0000256" key="3">
    <source>
        <dbReference type="ARBA" id="ARBA00022801"/>
    </source>
</evidence>
<dbReference type="Proteomes" id="UP000662088">
    <property type="component" value="Unassembled WGS sequence"/>
</dbReference>
<organism evidence="6 7">
    <name type="scientific">Clostridium lentum</name>
    <dbReference type="NCBI Taxonomy" id="2763037"/>
    <lineage>
        <taxon>Bacteria</taxon>
        <taxon>Bacillati</taxon>
        <taxon>Bacillota</taxon>
        <taxon>Clostridia</taxon>
        <taxon>Eubacteriales</taxon>
        <taxon>Clostridiaceae</taxon>
        <taxon>Clostridium</taxon>
    </lineage>
</organism>
<keyword evidence="4" id="KW-0904">Protein phosphatase</keyword>
<dbReference type="PANTHER" id="PTHR39181:SF1">
    <property type="entry name" value="TYROSINE-PROTEIN PHOSPHATASE YWQE"/>
    <property type="match status" value="1"/>
</dbReference>
<comment type="caution">
    <text evidence="6">The sequence shown here is derived from an EMBL/GenBank/DDBJ whole genome shotgun (WGS) entry which is preliminary data.</text>
</comment>
<dbReference type="InterPro" id="IPR016667">
    <property type="entry name" value="Caps_polysacc_synth_CpsB/CapC"/>
</dbReference>
<protein>
    <recommendedName>
        <fullName evidence="2">protein-tyrosine-phosphatase</fullName>
        <ecNumber evidence="2">3.1.3.48</ecNumber>
    </recommendedName>
</protein>
<comment type="catalytic activity">
    <reaction evidence="5">
        <text>O-phospho-L-tyrosyl-[protein] + H2O = L-tyrosyl-[protein] + phosphate</text>
        <dbReference type="Rhea" id="RHEA:10684"/>
        <dbReference type="Rhea" id="RHEA-COMP:10136"/>
        <dbReference type="Rhea" id="RHEA-COMP:20101"/>
        <dbReference type="ChEBI" id="CHEBI:15377"/>
        <dbReference type="ChEBI" id="CHEBI:43474"/>
        <dbReference type="ChEBI" id="CHEBI:46858"/>
        <dbReference type="ChEBI" id="CHEBI:61978"/>
        <dbReference type="EC" id="3.1.3.48"/>
    </reaction>
</comment>
<dbReference type="Pfam" id="PF19567">
    <property type="entry name" value="CpsB_CapC"/>
    <property type="match status" value="1"/>
</dbReference>
<dbReference type="Gene3D" id="3.20.20.140">
    <property type="entry name" value="Metal-dependent hydrolases"/>
    <property type="match status" value="1"/>
</dbReference>
<evidence type="ECO:0000313" key="7">
    <source>
        <dbReference type="Proteomes" id="UP000662088"/>
    </source>
</evidence>
<dbReference type="GO" id="GO:0030145">
    <property type="term" value="F:manganese ion binding"/>
    <property type="evidence" value="ECO:0007669"/>
    <property type="project" value="InterPro"/>
</dbReference>
<keyword evidence="3" id="KW-0378">Hydrolase</keyword>